<evidence type="ECO:0000313" key="2">
    <source>
        <dbReference type="EMBL" id="RRB02803.1"/>
    </source>
</evidence>
<comment type="caution">
    <text evidence="2">The sequence shown here is derived from an EMBL/GenBank/DDBJ whole genome shotgun (WGS) entry which is preliminary data.</text>
</comment>
<sequence>MKTLLRFFALSVPVMALFAGCTAKLEPHPLTYTQILTGTEKKAWRMVSYQIFDNGKTDGVQSVQTLLQPCEADDQFVFYANAEHKFEYTNGATKCDPSETDVIFEDSWTLINGNASLEFVIPVLGGKFPWTIKNLTETSLTVEYYFPDIEASYRFTFNSTTK</sequence>
<dbReference type="AlphaFoldDB" id="A0A3P1BPG3"/>
<gene>
    <name evidence="2" type="ORF">EHT25_20395</name>
</gene>
<accession>A0A3P1BPG3</accession>
<dbReference type="OrthoDB" id="950800at2"/>
<dbReference type="Proteomes" id="UP000271925">
    <property type="component" value="Unassembled WGS sequence"/>
</dbReference>
<organism evidence="2 3">
    <name type="scientific">Larkinella rosea</name>
    <dbReference type="NCBI Taxonomy" id="2025312"/>
    <lineage>
        <taxon>Bacteria</taxon>
        <taxon>Pseudomonadati</taxon>
        <taxon>Bacteroidota</taxon>
        <taxon>Cytophagia</taxon>
        <taxon>Cytophagales</taxon>
        <taxon>Spirosomataceae</taxon>
        <taxon>Larkinella</taxon>
    </lineage>
</organism>
<proteinExistence type="predicted"/>
<feature type="signal peptide" evidence="1">
    <location>
        <begin position="1"/>
        <end position="23"/>
    </location>
</feature>
<feature type="chain" id="PRO_5018065439" description="Lipocalin-like domain-containing protein" evidence="1">
    <location>
        <begin position="24"/>
        <end position="162"/>
    </location>
</feature>
<dbReference type="PROSITE" id="PS51257">
    <property type="entry name" value="PROKAR_LIPOPROTEIN"/>
    <property type="match status" value="1"/>
</dbReference>
<reference evidence="2 3" key="1">
    <citation type="submission" date="2018-11" db="EMBL/GenBank/DDBJ databases">
        <authorList>
            <person name="Zhou Z."/>
            <person name="Wang G."/>
        </authorList>
    </citation>
    <scope>NUCLEOTIDE SEQUENCE [LARGE SCALE GENOMIC DNA]</scope>
    <source>
        <strain evidence="2 3">KCTC52004</strain>
    </source>
</reference>
<evidence type="ECO:0000256" key="1">
    <source>
        <dbReference type="SAM" id="SignalP"/>
    </source>
</evidence>
<evidence type="ECO:0008006" key="4">
    <source>
        <dbReference type="Google" id="ProtNLM"/>
    </source>
</evidence>
<keyword evidence="1" id="KW-0732">Signal</keyword>
<protein>
    <recommendedName>
        <fullName evidence="4">Lipocalin-like domain-containing protein</fullName>
    </recommendedName>
</protein>
<evidence type="ECO:0000313" key="3">
    <source>
        <dbReference type="Proteomes" id="UP000271925"/>
    </source>
</evidence>
<name>A0A3P1BPG3_9BACT</name>
<keyword evidence="3" id="KW-1185">Reference proteome</keyword>
<dbReference type="EMBL" id="RQJO01000009">
    <property type="protein sequence ID" value="RRB02803.1"/>
    <property type="molecule type" value="Genomic_DNA"/>
</dbReference>